<comment type="caution">
    <text evidence="10">The sequence shown here is derived from an EMBL/GenBank/DDBJ whole genome shotgun (WGS) entry which is preliminary data.</text>
</comment>
<feature type="zinc finger region" description="C3H1-type" evidence="7">
    <location>
        <begin position="241"/>
        <end position="268"/>
    </location>
</feature>
<dbReference type="GO" id="GO:0006457">
    <property type="term" value="P:protein folding"/>
    <property type="evidence" value="ECO:0007669"/>
    <property type="project" value="InterPro"/>
</dbReference>
<dbReference type="InterPro" id="IPR035979">
    <property type="entry name" value="RBD_domain_sf"/>
</dbReference>
<keyword evidence="6" id="KW-0238">DNA-binding</keyword>
<dbReference type="Proteomes" id="UP000251960">
    <property type="component" value="Chromosome 4"/>
</dbReference>
<keyword evidence="5" id="KW-0694">RNA-binding</keyword>
<dbReference type="Pfam" id="PF01920">
    <property type="entry name" value="Prefoldin_2"/>
    <property type="match status" value="2"/>
</dbReference>
<dbReference type="PANTHER" id="PTHR24009:SF17">
    <property type="entry name" value="C3H1-TYPE DOMAIN-CONTAINING PROTEIN"/>
    <property type="match status" value="1"/>
</dbReference>
<keyword evidence="3 7" id="KW-0863">Zinc-finger</keyword>
<dbReference type="CDD" id="cd23161">
    <property type="entry name" value="Prefoldin_6"/>
    <property type="match status" value="2"/>
</dbReference>
<dbReference type="PROSITE" id="PS50103">
    <property type="entry name" value="ZF_C3H1"/>
    <property type="match status" value="1"/>
</dbReference>
<feature type="coiled-coil region" evidence="8">
    <location>
        <begin position="161"/>
        <end position="188"/>
    </location>
</feature>
<dbReference type="GO" id="GO:0003677">
    <property type="term" value="F:DNA binding"/>
    <property type="evidence" value="ECO:0007669"/>
    <property type="project" value="UniProtKB-KW"/>
</dbReference>
<comment type="similarity">
    <text evidence="1">Belongs to the prefoldin subunit beta family.</text>
</comment>
<evidence type="ECO:0000256" key="4">
    <source>
        <dbReference type="ARBA" id="ARBA00022833"/>
    </source>
</evidence>
<dbReference type="GO" id="GO:0003723">
    <property type="term" value="F:RNA binding"/>
    <property type="evidence" value="ECO:0007669"/>
    <property type="project" value="UniProtKB-KW"/>
</dbReference>
<dbReference type="InterPro" id="IPR009053">
    <property type="entry name" value="Prefoldin"/>
</dbReference>
<dbReference type="GO" id="GO:0008270">
    <property type="term" value="F:zinc ion binding"/>
    <property type="evidence" value="ECO:0007669"/>
    <property type="project" value="UniProtKB-KW"/>
</dbReference>
<keyword evidence="2 7" id="KW-0479">Metal-binding</keyword>
<evidence type="ECO:0000256" key="5">
    <source>
        <dbReference type="ARBA" id="ARBA00022884"/>
    </source>
</evidence>
<dbReference type="SUPFAM" id="SSF46579">
    <property type="entry name" value="Prefoldin"/>
    <property type="match status" value="2"/>
</dbReference>
<keyword evidence="8" id="KW-0175">Coiled coil</keyword>
<evidence type="ECO:0000259" key="9">
    <source>
        <dbReference type="PROSITE" id="PS50103"/>
    </source>
</evidence>
<dbReference type="EMBL" id="NCVQ01000005">
    <property type="protein sequence ID" value="PWZ25164.1"/>
    <property type="molecule type" value="Genomic_DNA"/>
</dbReference>
<dbReference type="ExpressionAtlas" id="A0A3L6EVT8">
    <property type="expression patterns" value="baseline"/>
</dbReference>
<protein>
    <submittedName>
        <fullName evidence="10">Zinc finger CCCH domain-containing protein 53</fullName>
    </submittedName>
</protein>
<dbReference type="GO" id="GO:0051082">
    <property type="term" value="F:unfolded protein binding"/>
    <property type="evidence" value="ECO:0007669"/>
    <property type="project" value="InterPro"/>
</dbReference>
<sequence length="495" mass="55452">MELELLSDGANVYKLIGPVLVKQDLAEAKANVKKRIEYISAELKRWIGRSKTWRKSKRARRNRWPCRFRVVLRRPGTHSGASSGSSPAEHSADVATDIQTMLEETQLKFEEERQNLLKVLSNTSKEELELLSDGANVYKLIRPMLVKQDLVEAKANIKKRIEYISAELKRMDRALKDLEEKQNSKKESLLYICNSPFVVADQLWYDGGADAFYADKYGCWSPAGVAGAHRRSFSLSKAEAAASWRPCMYYARGYCKNGSSCRGFHGVPEDDAAEREMAVMRAKALSAAPPTQQQQLMASAYPLLVVAQGAIFTQRLPRHQIKGCILSPVSPFPFYSPRVAAWSRAAAGMLLGSEDMHRFPVCSPRMDRGDLIGSPAARQIVSNYFSIFGPVQDVRIPYQQKRMFGFVTFMYAETVKAILSKGNPHFMCDARVLVKPYKEKGKVPGRFRKLQHAHHGRAEFAGCASPTGLLDSRDPYALLLLSGFLLGMKPLGYDV</sequence>
<evidence type="ECO:0000256" key="6">
    <source>
        <dbReference type="ARBA" id="ARBA00023125"/>
    </source>
</evidence>
<name>A0A3L6EVT8_MAIZE</name>
<dbReference type="Gene3D" id="1.10.287.370">
    <property type="match status" value="2"/>
</dbReference>
<evidence type="ECO:0000256" key="3">
    <source>
        <dbReference type="ARBA" id="ARBA00022771"/>
    </source>
</evidence>
<evidence type="ECO:0000313" key="10">
    <source>
        <dbReference type="EMBL" id="PWZ25164.1"/>
    </source>
</evidence>
<organism evidence="10 11">
    <name type="scientific">Zea mays</name>
    <name type="common">Maize</name>
    <dbReference type="NCBI Taxonomy" id="4577"/>
    <lineage>
        <taxon>Eukaryota</taxon>
        <taxon>Viridiplantae</taxon>
        <taxon>Streptophyta</taxon>
        <taxon>Embryophyta</taxon>
        <taxon>Tracheophyta</taxon>
        <taxon>Spermatophyta</taxon>
        <taxon>Magnoliopsida</taxon>
        <taxon>Liliopsida</taxon>
        <taxon>Poales</taxon>
        <taxon>Poaceae</taxon>
        <taxon>PACMAD clade</taxon>
        <taxon>Panicoideae</taxon>
        <taxon>Andropogonodae</taxon>
        <taxon>Andropogoneae</taxon>
        <taxon>Tripsacinae</taxon>
        <taxon>Zea</taxon>
    </lineage>
</organism>
<proteinExistence type="inferred from homology"/>
<reference evidence="10 11" key="1">
    <citation type="journal article" date="2018" name="Nat. Genet.">
        <title>Extensive intraspecific gene order and gene structural variations between Mo17 and other maize genomes.</title>
        <authorList>
            <person name="Sun S."/>
            <person name="Zhou Y."/>
            <person name="Chen J."/>
            <person name="Shi J."/>
            <person name="Zhao H."/>
            <person name="Zhao H."/>
            <person name="Song W."/>
            <person name="Zhang M."/>
            <person name="Cui Y."/>
            <person name="Dong X."/>
            <person name="Liu H."/>
            <person name="Ma X."/>
            <person name="Jiao Y."/>
            <person name="Wang B."/>
            <person name="Wei X."/>
            <person name="Stein J.C."/>
            <person name="Glaubitz J.C."/>
            <person name="Lu F."/>
            <person name="Yu G."/>
            <person name="Liang C."/>
            <person name="Fengler K."/>
            <person name="Li B."/>
            <person name="Rafalski A."/>
            <person name="Schnable P.S."/>
            <person name="Ware D.H."/>
            <person name="Buckler E.S."/>
            <person name="Lai J."/>
        </authorList>
    </citation>
    <scope>NUCLEOTIDE SEQUENCE [LARGE SCALE GENOMIC DNA]</scope>
    <source>
        <strain evidence="11">cv. Missouri 17</strain>
        <tissue evidence="10">Seedling</tissue>
    </source>
</reference>
<evidence type="ECO:0000256" key="2">
    <source>
        <dbReference type="ARBA" id="ARBA00022723"/>
    </source>
</evidence>
<evidence type="ECO:0000256" key="7">
    <source>
        <dbReference type="PROSITE-ProRule" id="PRU00723"/>
    </source>
</evidence>
<dbReference type="GO" id="GO:0009409">
    <property type="term" value="P:response to cold"/>
    <property type="evidence" value="ECO:0007669"/>
    <property type="project" value="UniProtKB-ARBA"/>
</dbReference>
<evidence type="ECO:0000313" key="11">
    <source>
        <dbReference type="Proteomes" id="UP000251960"/>
    </source>
</evidence>
<dbReference type="FunFam" id="3.30.70.330:FF:000678">
    <property type="entry name" value="zinc finger CCCH domain-containing protein 53-like isoform X2"/>
    <property type="match status" value="1"/>
</dbReference>
<dbReference type="GO" id="GO:0016272">
    <property type="term" value="C:prefoldin complex"/>
    <property type="evidence" value="ECO:0007669"/>
    <property type="project" value="InterPro"/>
</dbReference>
<dbReference type="InterPro" id="IPR002777">
    <property type="entry name" value="PFD_beta-like"/>
</dbReference>
<dbReference type="Gene3D" id="3.30.70.330">
    <property type="match status" value="1"/>
</dbReference>
<gene>
    <name evidence="10" type="primary">Os07g0682400_1</name>
    <name evidence="10" type="ORF">Zm00014a_028370</name>
</gene>
<evidence type="ECO:0000256" key="8">
    <source>
        <dbReference type="SAM" id="Coils"/>
    </source>
</evidence>
<dbReference type="PANTHER" id="PTHR24009">
    <property type="entry name" value="RNA-BINDING (RRM/RBD/RNP MOTIFS)"/>
    <property type="match status" value="1"/>
</dbReference>
<dbReference type="AlphaFoldDB" id="A0A3L6EVT8"/>
<keyword evidence="4 7" id="KW-0862">Zinc</keyword>
<dbReference type="InterPro" id="IPR012677">
    <property type="entry name" value="Nucleotide-bd_a/b_plait_sf"/>
</dbReference>
<evidence type="ECO:0000256" key="1">
    <source>
        <dbReference type="ARBA" id="ARBA00008045"/>
    </source>
</evidence>
<accession>A0A3L6EVT8</accession>
<feature type="domain" description="C3H1-type" evidence="9">
    <location>
        <begin position="241"/>
        <end position="268"/>
    </location>
</feature>
<dbReference type="InterPro" id="IPR000571">
    <property type="entry name" value="Znf_CCCH"/>
</dbReference>
<dbReference type="SUPFAM" id="SSF54928">
    <property type="entry name" value="RNA-binding domain, RBD"/>
    <property type="match status" value="1"/>
</dbReference>